<evidence type="ECO:0000256" key="5">
    <source>
        <dbReference type="ARBA" id="ARBA00023274"/>
    </source>
</evidence>
<dbReference type="GO" id="GO:0003735">
    <property type="term" value="F:structural constituent of ribosome"/>
    <property type="evidence" value="ECO:0007669"/>
    <property type="project" value="InterPro"/>
</dbReference>
<dbReference type="SUPFAM" id="SSF46906">
    <property type="entry name" value="Ribosomal protein L11, C-terminal domain"/>
    <property type="match status" value="1"/>
</dbReference>
<evidence type="ECO:0000259" key="9">
    <source>
        <dbReference type="Pfam" id="PF03946"/>
    </source>
</evidence>
<accession>B3T613</accession>
<dbReference type="PANTHER" id="PTHR11661:SF1">
    <property type="entry name" value="LARGE RIBOSOMAL SUBUNIT PROTEIN UL11M"/>
    <property type="match status" value="1"/>
</dbReference>
<keyword evidence="2 6" id="KW-0699">rRNA-binding</keyword>
<comment type="subunit">
    <text evidence="6">Part of the ribosomal stalk of the 50S ribosomal subunit. Interacts with L10 and the large rRNA to form the base of the stalk. L10 forms an elongated spine to which L12 dimers bind in a sequential fashion forming a multimeric L10(L12)X complex.</text>
</comment>
<protein>
    <recommendedName>
        <fullName evidence="6">Large ribosomal subunit protein uL11</fullName>
    </recommendedName>
</protein>
<evidence type="ECO:0000256" key="3">
    <source>
        <dbReference type="ARBA" id="ARBA00022884"/>
    </source>
</evidence>
<dbReference type="InterPro" id="IPR020783">
    <property type="entry name" value="Ribosomal_uL11_C"/>
</dbReference>
<dbReference type="PROSITE" id="PS00359">
    <property type="entry name" value="RIBOSOMAL_L11"/>
    <property type="match status" value="1"/>
</dbReference>
<feature type="domain" description="Large ribosomal subunit protein uL11 N-terminal" evidence="9">
    <location>
        <begin position="17"/>
        <end position="69"/>
    </location>
</feature>
<dbReference type="Gene3D" id="3.30.1550.10">
    <property type="entry name" value="Ribosomal protein L11/L12, N-terminal domain"/>
    <property type="match status" value="1"/>
</dbReference>
<dbReference type="SMART" id="SM00649">
    <property type="entry name" value="RL11"/>
    <property type="match status" value="1"/>
</dbReference>
<evidence type="ECO:0000256" key="4">
    <source>
        <dbReference type="ARBA" id="ARBA00022980"/>
    </source>
</evidence>
<evidence type="ECO:0000256" key="6">
    <source>
        <dbReference type="HAMAP-Rule" id="MF_00736"/>
    </source>
</evidence>
<dbReference type="GO" id="GO:0015934">
    <property type="term" value="C:large ribosomal subunit"/>
    <property type="evidence" value="ECO:0007669"/>
    <property type="project" value="TreeGrafter"/>
</dbReference>
<dbReference type="AlphaFoldDB" id="B3T613"/>
<dbReference type="CDD" id="cd00349">
    <property type="entry name" value="Ribosomal_L11"/>
    <property type="match status" value="1"/>
</dbReference>
<dbReference type="GO" id="GO:0070180">
    <property type="term" value="F:large ribosomal subunit rRNA binding"/>
    <property type="evidence" value="ECO:0007669"/>
    <property type="project" value="UniProtKB-UniRule"/>
</dbReference>
<reference evidence="10" key="1">
    <citation type="journal article" date="2008" name="ISME J.">
        <title>Genomic patterns of recombination, clonal divergence and environment in marine microbial populations.</title>
        <authorList>
            <person name="Konstantinidis K.T."/>
            <person name="Delong E.F."/>
        </authorList>
    </citation>
    <scope>NUCLEOTIDE SEQUENCE</scope>
</reference>
<evidence type="ECO:0000256" key="2">
    <source>
        <dbReference type="ARBA" id="ARBA00022730"/>
    </source>
</evidence>
<dbReference type="HAMAP" id="MF_00736">
    <property type="entry name" value="Ribosomal_uL11"/>
    <property type="match status" value="1"/>
</dbReference>
<dbReference type="FunFam" id="3.30.1550.10:FF:000007">
    <property type="entry name" value="50S ribosomal protein L11"/>
    <property type="match status" value="1"/>
</dbReference>
<evidence type="ECO:0000256" key="1">
    <source>
        <dbReference type="ARBA" id="ARBA00010537"/>
    </source>
</evidence>
<keyword evidence="5 6" id="KW-0687">Ribonucleoprotein</keyword>
<gene>
    <name evidence="6" type="primary">rpl11</name>
    <name evidence="10" type="ORF">ALOHA_HF4000ANIW141M18ctg4g23</name>
</gene>
<comment type="similarity">
    <text evidence="1 6 7">Belongs to the universal ribosomal protein uL11 family.</text>
</comment>
<dbReference type="InterPro" id="IPR036796">
    <property type="entry name" value="Ribosomal_uL11_N_sf"/>
</dbReference>
<dbReference type="InterPro" id="IPR020784">
    <property type="entry name" value="Ribosomal_uL11_N"/>
</dbReference>
<sequence>MFKIWCKVVGNKQTVSALVTGGEASAGPPLGPSLGPMGVNIMQVIDAINEKTKEFQGMKIPVTVSVDTDTKKWEIEVGIPSASALLLKEVGIQKGSGTSGTEWVGEVTVDSIAKVANVKLESSYATSLKSVAKQIVGTCASLGIKIEGKTPKEFTAEVNEGKWDSKFT</sequence>
<evidence type="ECO:0000259" key="8">
    <source>
        <dbReference type="Pfam" id="PF00298"/>
    </source>
</evidence>
<keyword evidence="4 6" id="KW-0689">Ribosomal protein</keyword>
<dbReference type="Pfam" id="PF03946">
    <property type="entry name" value="Ribosomal_L11_N"/>
    <property type="match status" value="1"/>
</dbReference>
<dbReference type="Pfam" id="PF00298">
    <property type="entry name" value="Ribosomal_L11"/>
    <property type="match status" value="1"/>
</dbReference>
<dbReference type="EMBL" id="EU016615">
    <property type="protein sequence ID" value="ABZ08022.1"/>
    <property type="molecule type" value="Genomic_DNA"/>
</dbReference>
<dbReference type="InterPro" id="IPR000911">
    <property type="entry name" value="Ribosomal_uL11"/>
</dbReference>
<dbReference type="InterPro" id="IPR036769">
    <property type="entry name" value="Ribosomal_uL11_C_sf"/>
</dbReference>
<evidence type="ECO:0000313" key="10">
    <source>
        <dbReference type="EMBL" id="ABZ08022.1"/>
    </source>
</evidence>
<feature type="domain" description="Large ribosomal subunit protein uL11 C-terminal" evidence="8">
    <location>
        <begin position="79"/>
        <end position="146"/>
    </location>
</feature>
<name>B3T613_9ARCH</name>
<dbReference type="NCBIfam" id="NF002232">
    <property type="entry name" value="PRK01143.1"/>
    <property type="match status" value="1"/>
</dbReference>
<dbReference type="Gene3D" id="1.10.10.250">
    <property type="entry name" value="Ribosomal protein L11, C-terminal domain"/>
    <property type="match status" value="1"/>
</dbReference>
<organism evidence="10">
    <name type="scientific">uncultured marine crenarchaeote HF4000_ANIW141M18</name>
    <dbReference type="NCBI Taxonomy" id="455579"/>
    <lineage>
        <taxon>Archaea</taxon>
        <taxon>Nitrososphaerota</taxon>
        <taxon>Nitrososphaeria</taxon>
        <taxon>Nitrosopumilales</taxon>
        <taxon>environmental samples</taxon>
    </lineage>
</organism>
<keyword evidence="3 6" id="KW-0694">RNA-binding</keyword>
<dbReference type="PANTHER" id="PTHR11661">
    <property type="entry name" value="60S RIBOSOMAL PROTEIN L12"/>
    <property type="match status" value="1"/>
</dbReference>
<proteinExistence type="inferred from homology"/>
<comment type="function">
    <text evidence="6">Forms part of the ribosomal stalk which helps the ribosome interact with GTP-bound translation factors.</text>
</comment>
<dbReference type="SUPFAM" id="SSF54747">
    <property type="entry name" value="Ribosomal L11/L12e N-terminal domain"/>
    <property type="match status" value="1"/>
</dbReference>
<evidence type="ECO:0000256" key="7">
    <source>
        <dbReference type="RuleBase" id="RU003978"/>
    </source>
</evidence>
<dbReference type="GO" id="GO:0006412">
    <property type="term" value="P:translation"/>
    <property type="evidence" value="ECO:0007669"/>
    <property type="project" value="UniProtKB-UniRule"/>
</dbReference>
<dbReference type="InterPro" id="IPR020785">
    <property type="entry name" value="Ribosomal_uL11_CS"/>
</dbReference>